<evidence type="ECO:0000313" key="16">
    <source>
        <dbReference type="Proteomes" id="UP000694557"/>
    </source>
</evidence>
<dbReference type="InterPro" id="IPR036397">
    <property type="entry name" value="RNaseH_sf"/>
</dbReference>
<evidence type="ECO:0000256" key="5">
    <source>
        <dbReference type="ARBA" id="ARBA00022692"/>
    </source>
</evidence>
<evidence type="ECO:0000256" key="6">
    <source>
        <dbReference type="ARBA" id="ARBA00022824"/>
    </source>
</evidence>
<dbReference type="InterPro" id="IPR002492">
    <property type="entry name" value="Transposase_Tc1-like"/>
</dbReference>
<keyword evidence="4" id="KW-0597">Phosphoprotein</keyword>
<dbReference type="Pfam" id="PF00635">
    <property type="entry name" value="Motile_Sperm"/>
    <property type="match status" value="1"/>
</dbReference>
<evidence type="ECO:0000256" key="12">
    <source>
        <dbReference type="ARBA" id="ARBA00023230"/>
    </source>
</evidence>
<dbReference type="GO" id="GO:0015074">
    <property type="term" value="P:DNA integration"/>
    <property type="evidence" value="ECO:0007669"/>
    <property type="project" value="InterPro"/>
</dbReference>
<evidence type="ECO:0000256" key="3">
    <source>
        <dbReference type="ARBA" id="ARBA00022499"/>
    </source>
</evidence>
<dbReference type="SUPFAM" id="SSF49354">
    <property type="entry name" value="PapD-like"/>
    <property type="match status" value="1"/>
</dbReference>
<dbReference type="GO" id="GO:0090158">
    <property type="term" value="P:endoplasmic reticulum membrane organization"/>
    <property type="evidence" value="ECO:0007669"/>
    <property type="project" value="TreeGrafter"/>
</dbReference>
<evidence type="ECO:0000256" key="7">
    <source>
        <dbReference type="ARBA" id="ARBA00022843"/>
    </source>
</evidence>
<dbReference type="GO" id="GO:0006313">
    <property type="term" value="P:DNA transposition"/>
    <property type="evidence" value="ECO:0007669"/>
    <property type="project" value="InterPro"/>
</dbReference>
<accession>A0A8C7CP30</accession>
<keyword evidence="7" id="KW-0832">Ubl conjugation</keyword>
<comment type="subcellular location">
    <subcellularLocation>
        <location evidence="1">Endoplasmic reticulum membrane</location>
        <topology evidence="1">Single-pass type IV membrane protein</topology>
    </subcellularLocation>
</comment>
<evidence type="ECO:0000259" key="14">
    <source>
        <dbReference type="PROSITE" id="PS50202"/>
    </source>
</evidence>
<sequence>MARQDQVLLLEPQHELKFRGPFSDVVNTTLKLANPTDRNVCFKVKTTAPRRYCVRPNSGVLDAGTSINVSGRPKYHIVYLVAKFQKLSQRSQVLQKSLLEELSVDCSLSFSVDCFQCKETNMHLIILKWKKFGSTKTLPKANWGRRALTKNPMVTLTAPAFPSRRTTTSAALHQSGLNGRVARRKPLLSKTHMTARCRKAPKGLTMRNKIIWSDETKIELFGMNAKRHICKKHGTGPYSEAGW</sequence>
<proteinExistence type="inferred from homology"/>
<keyword evidence="11" id="KW-0472">Membrane</keyword>
<gene>
    <name evidence="15" type="primary">VAPB</name>
    <name evidence="15" type="synonym">LOC109891657</name>
</gene>
<comment type="similarity">
    <text evidence="2">Belongs to the VAMP-associated protein (VAP) (TC 9.B.17) family.</text>
</comment>
<dbReference type="PROSITE" id="PS50202">
    <property type="entry name" value="MSP"/>
    <property type="match status" value="1"/>
</dbReference>
<dbReference type="Pfam" id="PF01498">
    <property type="entry name" value="HTH_Tnp_Tc3_2"/>
    <property type="match status" value="1"/>
</dbReference>
<dbReference type="Ensembl" id="ENSOKIT00005003229.1">
    <property type="protein sequence ID" value="ENSOKIP00005003063.1"/>
    <property type="gene ID" value="ENSOKIG00005001429.1"/>
</dbReference>
<dbReference type="InterPro" id="IPR000535">
    <property type="entry name" value="MSP_dom"/>
</dbReference>
<dbReference type="PANTHER" id="PTHR10809:SF12">
    <property type="entry name" value="VESICLE-ASSOCIATED MEMBRANE PROTEIN-ASSOCIATED PROTEIN B_C"/>
    <property type="match status" value="1"/>
</dbReference>
<keyword evidence="12" id="KW-0834">Unfolded protein response</keyword>
<dbReference type="InterPro" id="IPR008962">
    <property type="entry name" value="PapD-like_sf"/>
</dbReference>
<evidence type="ECO:0000313" key="15">
    <source>
        <dbReference type="Ensembl" id="ENSOKIP00005003063.1"/>
    </source>
</evidence>
<dbReference type="Gene3D" id="3.30.420.10">
    <property type="entry name" value="Ribonuclease H-like superfamily/Ribonuclease H"/>
    <property type="match status" value="1"/>
</dbReference>
<evidence type="ECO:0000256" key="2">
    <source>
        <dbReference type="ARBA" id="ARBA00008932"/>
    </source>
</evidence>
<evidence type="ECO:0000256" key="10">
    <source>
        <dbReference type="ARBA" id="ARBA00023054"/>
    </source>
</evidence>
<dbReference type="GO" id="GO:0003677">
    <property type="term" value="F:DNA binding"/>
    <property type="evidence" value="ECO:0007669"/>
    <property type="project" value="InterPro"/>
</dbReference>
<dbReference type="InterPro" id="IPR016763">
    <property type="entry name" value="VAP"/>
</dbReference>
<evidence type="ECO:0000256" key="9">
    <source>
        <dbReference type="ARBA" id="ARBA00022990"/>
    </source>
</evidence>
<evidence type="ECO:0000256" key="13">
    <source>
        <dbReference type="ARBA" id="ARBA00045392"/>
    </source>
</evidence>
<dbReference type="Proteomes" id="UP000694557">
    <property type="component" value="Unassembled WGS sequence"/>
</dbReference>
<keyword evidence="5" id="KW-0812">Transmembrane</keyword>
<reference evidence="15" key="2">
    <citation type="submission" date="2025-09" db="UniProtKB">
        <authorList>
            <consortium name="Ensembl"/>
        </authorList>
    </citation>
    <scope>IDENTIFICATION</scope>
</reference>
<evidence type="ECO:0000256" key="4">
    <source>
        <dbReference type="ARBA" id="ARBA00022553"/>
    </source>
</evidence>
<reference evidence="15" key="1">
    <citation type="submission" date="2025-08" db="UniProtKB">
        <authorList>
            <consortium name="Ensembl"/>
        </authorList>
    </citation>
    <scope>IDENTIFICATION</scope>
</reference>
<keyword evidence="3" id="KW-1017">Isopeptide bond</keyword>
<name>A0A8C7CP30_ONCKI</name>
<dbReference type="GO" id="GO:0033149">
    <property type="term" value="F:FFAT motif binding"/>
    <property type="evidence" value="ECO:0007669"/>
    <property type="project" value="TreeGrafter"/>
</dbReference>
<dbReference type="PANTHER" id="PTHR10809">
    <property type="entry name" value="VESICLE-ASSOCIATED MEMBRANE PROTEIN-ASSOCIATED PROTEIN"/>
    <property type="match status" value="1"/>
</dbReference>
<comment type="function">
    <text evidence="13">Endoplasmic reticulum (ER)-anchored protein that mediates the formation of contact sites between the ER and endosomes via interaction with FFAT motif-containing proteins such as STARD3 or WDR44. Interacts with STARD3 in a FFAT motif phosphorylation dependent manner. Via interaction with WDR44 participates in neosynthesized protein export. Participates in the endoplasmic reticulum unfolded protein response (UPR) by inducing ERN1/IRE1 activity. Involved in cellular calcium homeostasis regulation.</text>
</comment>
<dbReference type="AlphaFoldDB" id="A0A8C7CP30"/>
<dbReference type="Gene3D" id="2.60.40.10">
    <property type="entry name" value="Immunoglobulins"/>
    <property type="match status" value="1"/>
</dbReference>
<dbReference type="GO" id="GO:0005886">
    <property type="term" value="C:plasma membrane"/>
    <property type="evidence" value="ECO:0007669"/>
    <property type="project" value="TreeGrafter"/>
</dbReference>
<dbReference type="GO" id="GO:0006986">
    <property type="term" value="P:response to unfolded protein"/>
    <property type="evidence" value="ECO:0007669"/>
    <property type="project" value="UniProtKB-KW"/>
</dbReference>
<evidence type="ECO:0000256" key="11">
    <source>
        <dbReference type="ARBA" id="ARBA00023136"/>
    </source>
</evidence>
<keyword evidence="16" id="KW-1185">Reference proteome</keyword>
<keyword evidence="9" id="KW-0007">Acetylation</keyword>
<organism evidence="15 16">
    <name type="scientific">Oncorhynchus kisutch</name>
    <name type="common">Coho salmon</name>
    <name type="synonym">Salmo kisutch</name>
    <dbReference type="NCBI Taxonomy" id="8019"/>
    <lineage>
        <taxon>Eukaryota</taxon>
        <taxon>Metazoa</taxon>
        <taxon>Chordata</taxon>
        <taxon>Craniata</taxon>
        <taxon>Vertebrata</taxon>
        <taxon>Euteleostomi</taxon>
        <taxon>Actinopterygii</taxon>
        <taxon>Neopterygii</taxon>
        <taxon>Teleostei</taxon>
        <taxon>Protacanthopterygii</taxon>
        <taxon>Salmoniformes</taxon>
        <taxon>Salmonidae</taxon>
        <taxon>Salmoninae</taxon>
        <taxon>Oncorhynchus</taxon>
    </lineage>
</organism>
<evidence type="ECO:0000256" key="8">
    <source>
        <dbReference type="ARBA" id="ARBA00022989"/>
    </source>
</evidence>
<dbReference type="InterPro" id="IPR013783">
    <property type="entry name" value="Ig-like_fold"/>
</dbReference>
<keyword evidence="6" id="KW-0256">Endoplasmic reticulum</keyword>
<feature type="domain" description="MSP" evidence="14">
    <location>
        <begin position="7"/>
        <end position="127"/>
    </location>
</feature>
<dbReference type="GO" id="GO:0061817">
    <property type="term" value="P:endoplasmic reticulum-plasma membrane tethering"/>
    <property type="evidence" value="ECO:0007669"/>
    <property type="project" value="TreeGrafter"/>
</dbReference>
<dbReference type="GeneTree" id="ENSGT00940000155769"/>
<protein>
    <submittedName>
        <fullName evidence="15">VAMP (vesicle-associated membrane protein)-associated protein B and C</fullName>
    </submittedName>
</protein>
<keyword evidence="10" id="KW-0175">Coiled coil</keyword>
<dbReference type="GO" id="GO:0005789">
    <property type="term" value="C:endoplasmic reticulum membrane"/>
    <property type="evidence" value="ECO:0007669"/>
    <property type="project" value="UniProtKB-SubCell"/>
</dbReference>
<evidence type="ECO:0000256" key="1">
    <source>
        <dbReference type="ARBA" id="ARBA00004163"/>
    </source>
</evidence>
<keyword evidence="8" id="KW-1133">Transmembrane helix</keyword>